<keyword evidence="1 6" id="KW-0479">Metal-binding</keyword>
<evidence type="ECO:0000256" key="3">
    <source>
        <dbReference type="ARBA" id="ARBA00022771"/>
    </source>
</evidence>
<keyword evidence="11" id="KW-1185">Reference proteome</keyword>
<feature type="domain" description="C2H2-type" evidence="8">
    <location>
        <begin position="276"/>
        <end position="304"/>
    </location>
</feature>
<feature type="binding site" evidence="6">
    <location>
        <position position="86"/>
    </location>
    <ligand>
        <name>Zn(2+)</name>
        <dbReference type="ChEBI" id="CHEBI:29105"/>
    </ligand>
</feature>
<dbReference type="SUPFAM" id="SSF57716">
    <property type="entry name" value="Glucocorticoid receptor-like (DNA-binding domain)"/>
    <property type="match status" value="1"/>
</dbReference>
<feature type="binding site" evidence="6">
    <location>
        <position position="89"/>
    </location>
    <ligand>
        <name>Zn(2+)</name>
        <dbReference type="ChEBI" id="CHEBI:29105"/>
    </ligand>
</feature>
<dbReference type="Gene3D" id="3.30.160.60">
    <property type="entry name" value="Classic Zinc Finger"/>
    <property type="match status" value="3"/>
</dbReference>
<evidence type="ECO:0000313" key="11">
    <source>
        <dbReference type="Proteomes" id="UP000037510"/>
    </source>
</evidence>
<dbReference type="GO" id="GO:0005634">
    <property type="term" value="C:nucleus"/>
    <property type="evidence" value="ECO:0007669"/>
    <property type="project" value="InterPro"/>
</dbReference>
<dbReference type="Proteomes" id="UP000037510">
    <property type="component" value="Unassembled WGS sequence"/>
</dbReference>
<dbReference type="PANTHER" id="PTHR24379:SF121">
    <property type="entry name" value="C2H2-TYPE DOMAIN-CONTAINING PROTEIN"/>
    <property type="match status" value="1"/>
</dbReference>
<dbReference type="GO" id="GO:0008270">
    <property type="term" value="F:zinc ion binding"/>
    <property type="evidence" value="ECO:0007669"/>
    <property type="project" value="UniProtKB-UniRule"/>
</dbReference>
<evidence type="ECO:0000259" key="8">
    <source>
        <dbReference type="PROSITE" id="PS50157"/>
    </source>
</evidence>
<dbReference type="SMART" id="SM00355">
    <property type="entry name" value="ZnF_C2H2"/>
    <property type="match status" value="6"/>
</dbReference>
<feature type="region of interest" description="Disordered" evidence="7">
    <location>
        <begin position="322"/>
        <end position="341"/>
    </location>
</feature>
<keyword evidence="4 6" id="KW-0862">Zinc</keyword>
<feature type="domain" description="C2H2-type" evidence="8">
    <location>
        <begin position="193"/>
        <end position="220"/>
    </location>
</feature>
<dbReference type="Pfam" id="PF00096">
    <property type="entry name" value="zf-C2H2"/>
    <property type="match status" value="1"/>
</dbReference>
<evidence type="ECO:0000256" key="4">
    <source>
        <dbReference type="ARBA" id="ARBA00022833"/>
    </source>
</evidence>
<protein>
    <submittedName>
        <fullName evidence="10">Uncharacterized protein</fullName>
    </submittedName>
</protein>
<keyword evidence="3 5" id="KW-0863">Zinc-finger</keyword>
<dbReference type="PROSITE" id="PS50157">
    <property type="entry name" value="ZINC_FINGER_C2H2_2"/>
    <property type="match status" value="5"/>
</dbReference>
<name>A0A0L7K2S7_OPEBR</name>
<feature type="binding site" evidence="6">
    <location>
        <position position="44"/>
    </location>
    <ligand>
        <name>Zn(2+)</name>
        <dbReference type="ChEBI" id="CHEBI:29105"/>
    </ligand>
</feature>
<feature type="domain" description="C2H2-type" evidence="8">
    <location>
        <begin position="249"/>
        <end position="276"/>
    </location>
</feature>
<reference evidence="10 11" key="1">
    <citation type="journal article" date="2015" name="Genome Biol. Evol.">
        <title>The genome of winter moth (Operophtera brumata) provides a genomic perspective on sexual dimorphism and phenology.</title>
        <authorList>
            <person name="Derks M.F."/>
            <person name="Smit S."/>
            <person name="Salis L."/>
            <person name="Schijlen E."/>
            <person name="Bossers A."/>
            <person name="Mateman C."/>
            <person name="Pijl A.S."/>
            <person name="de Ridder D."/>
            <person name="Groenen M.A."/>
            <person name="Visser M.E."/>
            <person name="Megens H.J."/>
        </authorList>
    </citation>
    <scope>NUCLEOTIDE SEQUENCE [LARGE SCALE GENOMIC DNA]</scope>
    <source>
        <strain evidence="10">WM2013NL</strain>
        <tissue evidence="10">Head and thorax</tissue>
    </source>
</reference>
<keyword evidence="2" id="KW-0677">Repeat</keyword>
<evidence type="ECO:0000256" key="5">
    <source>
        <dbReference type="PROSITE-ProRule" id="PRU00042"/>
    </source>
</evidence>
<evidence type="ECO:0000256" key="1">
    <source>
        <dbReference type="ARBA" id="ARBA00022723"/>
    </source>
</evidence>
<dbReference type="InterPro" id="IPR036236">
    <property type="entry name" value="Znf_C2H2_sf"/>
</dbReference>
<evidence type="ECO:0000256" key="6">
    <source>
        <dbReference type="PROSITE-ProRule" id="PRU01263"/>
    </source>
</evidence>
<sequence>MLAYYYQTKTDRRKNEAEFTNYYVNLLGSTSTAYQDLFSRCRVCLQRLKEGYISIYSGGNTEEIVEALQVFGNIAVREDDHTKLLCSICTKFIKQAISFRKIAMRSDEIIRKPVEEKVIVKVEAGNKFEDDHDSSEICLVKRPVLHFKNQELSSSVVKQKTKPKTTCHICNKVMYLVSLKQHLLVHDPYTKKYVCDLCGKAFKYYNTYKQHRQSHRKTFPFKCKFCPYRAQNDHLLKSHSRTHTRDYRYVCKECNAKFLYVSNLNVHKLKHKEPQFKCDACKKAFYTKLKRQRHYEGQHLGIKNHVCNICDSAFATRRSMMGHQRGVHKREKLPPGRMPSYIKAKNMDKEELNFQD</sequence>
<evidence type="ECO:0000256" key="2">
    <source>
        <dbReference type="ARBA" id="ARBA00022737"/>
    </source>
</evidence>
<dbReference type="STRING" id="104452.A0A0L7K2S7"/>
<dbReference type="InterPro" id="IPR013087">
    <property type="entry name" value="Znf_C2H2_type"/>
</dbReference>
<feature type="domain" description="ZAD" evidence="9">
    <location>
        <begin position="39"/>
        <end position="113"/>
    </location>
</feature>
<dbReference type="SMART" id="SM00868">
    <property type="entry name" value="zf-AD"/>
    <property type="match status" value="1"/>
</dbReference>
<dbReference type="Gene3D" id="3.40.1800.20">
    <property type="match status" value="1"/>
</dbReference>
<dbReference type="EMBL" id="JTDY01015286">
    <property type="protein sequence ID" value="KOB51959.1"/>
    <property type="molecule type" value="Genomic_DNA"/>
</dbReference>
<dbReference type="PANTHER" id="PTHR24379">
    <property type="entry name" value="KRAB AND ZINC FINGER DOMAIN-CONTAINING"/>
    <property type="match status" value="1"/>
</dbReference>
<evidence type="ECO:0000259" key="9">
    <source>
        <dbReference type="PROSITE" id="PS51915"/>
    </source>
</evidence>
<evidence type="ECO:0000256" key="7">
    <source>
        <dbReference type="SAM" id="MobiDB-lite"/>
    </source>
</evidence>
<organism evidence="10 11">
    <name type="scientific">Operophtera brumata</name>
    <name type="common">Winter moth</name>
    <name type="synonym">Phalaena brumata</name>
    <dbReference type="NCBI Taxonomy" id="104452"/>
    <lineage>
        <taxon>Eukaryota</taxon>
        <taxon>Metazoa</taxon>
        <taxon>Ecdysozoa</taxon>
        <taxon>Arthropoda</taxon>
        <taxon>Hexapoda</taxon>
        <taxon>Insecta</taxon>
        <taxon>Pterygota</taxon>
        <taxon>Neoptera</taxon>
        <taxon>Endopterygota</taxon>
        <taxon>Lepidoptera</taxon>
        <taxon>Glossata</taxon>
        <taxon>Ditrysia</taxon>
        <taxon>Geometroidea</taxon>
        <taxon>Geometridae</taxon>
        <taxon>Larentiinae</taxon>
        <taxon>Operophtera</taxon>
    </lineage>
</organism>
<gene>
    <name evidence="10" type="ORF">OBRU01_26700</name>
</gene>
<dbReference type="Pfam" id="PF07776">
    <property type="entry name" value="zf-AD"/>
    <property type="match status" value="1"/>
</dbReference>
<dbReference type="SUPFAM" id="SSF57667">
    <property type="entry name" value="beta-beta-alpha zinc fingers"/>
    <property type="match status" value="3"/>
</dbReference>
<dbReference type="InterPro" id="IPR012934">
    <property type="entry name" value="Znf_AD"/>
</dbReference>
<feature type="binding site" evidence="6">
    <location>
        <position position="41"/>
    </location>
    <ligand>
        <name>Zn(2+)</name>
        <dbReference type="ChEBI" id="CHEBI:29105"/>
    </ligand>
</feature>
<accession>A0A0L7K2S7</accession>
<dbReference type="PROSITE" id="PS00028">
    <property type="entry name" value="ZINC_FINGER_C2H2_1"/>
    <property type="match status" value="4"/>
</dbReference>
<comment type="caution">
    <text evidence="10">The sequence shown here is derived from an EMBL/GenBank/DDBJ whole genome shotgun (WGS) entry which is preliminary data.</text>
</comment>
<dbReference type="AlphaFoldDB" id="A0A0L7K2S7"/>
<feature type="domain" description="C2H2-type" evidence="8">
    <location>
        <begin position="221"/>
        <end position="248"/>
    </location>
</feature>
<proteinExistence type="predicted"/>
<evidence type="ECO:0000313" key="10">
    <source>
        <dbReference type="EMBL" id="KOB51959.1"/>
    </source>
</evidence>
<dbReference type="PROSITE" id="PS51915">
    <property type="entry name" value="ZAD"/>
    <property type="match status" value="1"/>
</dbReference>
<feature type="domain" description="C2H2-type" evidence="8">
    <location>
        <begin position="305"/>
        <end position="333"/>
    </location>
</feature>